<dbReference type="GO" id="GO:0004844">
    <property type="term" value="F:uracil DNA N-glycosylase activity"/>
    <property type="evidence" value="ECO:0007669"/>
    <property type="project" value="TreeGrafter"/>
</dbReference>
<dbReference type="InterPro" id="IPR036895">
    <property type="entry name" value="Uracil-DNA_glycosylase-like_sf"/>
</dbReference>
<protein>
    <submittedName>
        <fullName evidence="6">DNA glycosylase</fullName>
    </submittedName>
</protein>
<dbReference type="PANTHER" id="PTHR12159">
    <property type="entry name" value="G/T AND G/U MISMATCH-SPECIFIC DNA GLYCOSYLASE"/>
    <property type="match status" value="1"/>
</dbReference>
<accession>A0A4S8WR65</accession>
<proteinExistence type="predicted"/>
<feature type="region of interest" description="Disordered" evidence="4">
    <location>
        <begin position="1"/>
        <end position="80"/>
    </location>
</feature>
<keyword evidence="3" id="KW-0234">DNA repair</keyword>
<dbReference type="FunFam" id="3.40.470.10:FF:000010">
    <property type="entry name" value="G/U mismatch-specific DNA glycosylase"/>
    <property type="match status" value="1"/>
</dbReference>
<feature type="compositionally biased region" description="Basic and acidic residues" evidence="4">
    <location>
        <begin position="48"/>
        <end position="58"/>
    </location>
</feature>
<dbReference type="Gene3D" id="3.40.470.10">
    <property type="entry name" value="Uracil-DNA glycosylase-like domain"/>
    <property type="match status" value="1"/>
</dbReference>
<feature type="compositionally biased region" description="Basic and acidic residues" evidence="4">
    <location>
        <begin position="285"/>
        <end position="296"/>
    </location>
</feature>
<evidence type="ECO:0000256" key="1">
    <source>
        <dbReference type="ARBA" id="ARBA00022763"/>
    </source>
</evidence>
<dbReference type="Pfam" id="PF03167">
    <property type="entry name" value="UDG"/>
    <property type="match status" value="1"/>
</dbReference>
<dbReference type="InterPro" id="IPR015637">
    <property type="entry name" value="MUG/TDG"/>
</dbReference>
<evidence type="ECO:0000256" key="4">
    <source>
        <dbReference type="SAM" id="MobiDB-lite"/>
    </source>
</evidence>
<feature type="region of interest" description="Disordered" evidence="4">
    <location>
        <begin position="276"/>
        <end position="296"/>
    </location>
</feature>
<dbReference type="InterPro" id="IPR005122">
    <property type="entry name" value="Uracil-DNA_glycosylase-like"/>
</dbReference>
<feature type="domain" description="Uracil-DNA glycosylase-like" evidence="5">
    <location>
        <begin position="92"/>
        <end position="264"/>
    </location>
</feature>
<evidence type="ECO:0000256" key="3">
    <source>
        <dbReference type="ARBA" id="ARBA00023204"/>
    </source>
</evidence>
<reference evidence="6 7" key="1">
    <citation type="submission" date="2018-10" db="EMBL/GenBank/DDBJ databases">
        <title>Fifty Aureobasidium pullulans genomes reveal a recombining polyextremotolerant generalist.</title>
        <authorList>
            <person name="Gostincar C."/>
            <person name="Turk M."/>
            <person name="Zajc J."/>
            <person name="Gunde-Cimerman N."/>
        </authorList>
    </citation>
    <scope>NUCLEOTIDE SEQUENCE [LARGE SCALE GENOMIC DNA]</scope>
    <source>
        <strain evidence="6 7">EXF-9785</strain>
    </source>
</reference>
<dbReference type="PANTHER" id="PTHR12159:SF9">
    <property type="entry name" value="G_T MISMATCH-SPECIFIC THYMINE DNA GLYCOSYLASE"/>
    <property type="match status" value="1"/>
</dbReference>
<dbReference type="AlphaFoldDB" id="A0A4S8WR65"/>
<dbReference type="GO" id="GO:0006285">
    <property type="term" value="P:base-excision repair, AP site formation"/>
    <property type="evidence" value="ECO:0007669"/>
    <property type="project" value="InterPro"/>
</dbReference>
<sequence length="296" mass="32887">MSEANFKAMLQQYAHESPDVSPTKAGPARVLRSRARPASVAADSQQLKNKEQNAEQSKDSSTIKPSKKRKAPSKYAPPSKYQHLSPLTDILAPNLIAVFVGTNPGIRTAAQGHAYAHPSNQFWKLLHSSGCTDERLRPEQDVELPARYLLGNTNIVERPTKDAAELSKAEMSDGAPVLDEKCRKWRPECVCIVGKGIWEAIFRYRHGKNPTKAEFHWGWQDETENMGRVAAAGEDGYQGAKVFVTTSTSGLAASLKPAEKEAIWLPFGEWCKERRVARSWPPPPQREDQRADESNA</sequence>
<dbReference type="SUPFAM" id="SSF52141">
    <property type="entry name" value="Uracil-DNA glycosylase-like"/>
    <property type="match status" value="1"/>
</dbReference>
<gene>
    <name evidence="6" type="ORF">D6D10_09565</name>
</gene>
<evidence type="ECO:0000259" key="5">
    <source>
        <dbReference type="Pfam" id="PF03167"/>
    </source>
</evidence>
<organism evidence="6 7">
    <name type="scientific">Aureobasidium pullulans</name>
    <name type="common">Black yeast</name>
    <name type="synonym">Pullularia pullulans</name>
    <dbReference type="NCBI Taxonomy" id="5580"/>
    <lineage>
        <taxon>Eukaryota</taxon>
        <taxon>Fungi</taxon>
        <taxon>Dikarya</taxon>
        <taxon>Ascomycota</taxon>
        <taxon>Pezizomycotina</taxon>
        <taxon>Dothideomycetes</taxon>
        <taxon>Dothideomycetidae</taxon>
        <taxon>Dothideales</taxon>
        <taxon>Saccotheciaceae</taxon>
        <taxon>Aureobasidium</taxon>
    </lineage>
</organism>
<comment type="caution">
    <text evidence="6">The sequence shown here is derived from an EMBL/GenBank/DDBJ whole genome shotgun (WGS) entry which is preliminary data.</text>
</comment>
<keyword evidence="1" id="KW-0227">DNA damage</keyword>
<evidence type="ECO:0000313" key="6">
    <source>
        <dbReference type="EMBL" id="THX27043.1"/>
    </source>
</evidence>
<name>A0A4S8WR65_AURPU</name>
<dbReference type="EMBL" id="QZAV01000408">
    <property type="protein sequence ID" value="THX27043.1"/>
    <property type="molecule type" value="Genomic_DNA"/>
</dbReference>
<keyword evidence="2" id="KW-0378">Hydrolase</keyword>
<dbReference type="Proteomes" id="UP000308953">
    <property type="component" value="Unassembled WGS sequence"/>
</dbReference>
<dbReference type="GO" id="GO:0008263">
    <property type="term" value="F:pyrimidine-specific mismatch base pair DNA N-glycosylase activity"/>
    <property type="evidence" value="ECO:0007669"/>
    <property type="project" value="TreeGrafter"/>
</dbReference>
<dbReference type="CDD" id="cd10028">
    <property type="entry name" value="UDG-F2_TDG_MUG"/>
    <property type="match status" value="1"/>
</dbReference>
<evidence type="ECO:0000256" key="2">
    <source>
        <dbReference type="ARBA" id="ARBA00022801"/>
    </source>
</evidence>
<evidence type="ECO:0000313" key="7">
    <source>
        <dbReference type="Proteomes" id="UP000308953"/>
    </source>
</evidence>